<comment type="caution">
    <text evidence="3">The sequence shown here is derived from an EMBL/GenBank/DDBJ whole genome shotgun (WGS) entry which is preliminary data.</text>
</comment>
<dbReference type="EMBL" id="RXNS01000021">
    <property type="protein sequence ID" value="RTQ99189.1"/>
    <property type="molecule type" value="Genomic_DNA"/>
</dbReference>
<reference evidence="3 4" key="1">
    <citation type="submission" date="2018-12" db="EMBL/GenBank/DDBJ databases">
        <authorList>
            <person name="Yu L."/>
        </authorList>
    </citation>
    <scope>NUCLEOTIDE SEQUENCE [LARGE SCALE GENOMIC DNA]</scope>
    <source>
        <strain evidence="3 4">11S</strain>
    </source>
</reference>
<dbReference type="InterPro" id="IPR055706">
    <property type="entry name" value="Slg1/2_DUF7282"/>
</dbReference>
<dbReference type="OrthoDB" id="7605232at2"/>
<evidence type="ECO:0000256" key="1">
    <source>
        <dbReference type="SAM" id="SignalP"/>
    </source>
</evidence>
<evidence type="ECO:0000313" key="3">
    <source>
        <dbReference type="EMBL" id="RTQ99189.1"/>
    </source>
</evidence>
<keyword evidence="4" id="KW-1185">Reference proteome</keyword>
<keyword evidence="1" id="KW-0732">Signal</keyword>
<accession>A0A3S0J7C8</accession>
<dbReference type="AlphaFoldDB" id="A0A3S0J7C8"/>
<feature type="signal peptide" evidence="1">
    <location>
        <begin position="1"/>
        <end position="20"/>
    </location>
</feature>
<feature type="domain" description="DUF7282" evidence="2">
    <location>
        <begin position="27"/>
        <end position="134"/>
    </location>
</feature>
<gene>
    <name evidence="3" type="ORF">EKG36_18085</name>
</gene>
<protein>
    <recommendedName>
        <fullName evidence="2">DUF7282 domain-containing protein</fullName>
    </recommendedName>
</protein>
<sequence length="135" mass="13400">MRPSTLAITLALGMSGTAVAAGAPQLELSPQSPGASVTVDAVTVGEDAFVVVHASDAGGDIVAPASIGHASVAAGDHQAVRVALDHEVASGERLFVMLHRDTGTPGEYAFGPGSVDVDPPITADGKPVVQPVAVK</sequence>
<evidence type="ECO:0000313" key="4">
    <source>
        <dbReference type="Proteomes" id="UP000267400"/>
    </source>
</evidence>
<dbReference type="Pfam" id="PF23951">
    <property type="entry name" value="DUF7282"/>
    <property type="match status" value="1"/>
</dbReference>
<dbReference type="Proteomes" id="UP000267400">
    <property type="component" value="Unassembled WGS sequence"/>
</dbReference>
<proteinExistence type="predicted"/>
<organism evidence="3 4">
    <name type="scientific">Halomonas nitroreducens</name>
    <dbReference type="NCBI Taxonomy" id="447425"/>
    <lineage>
        <taxon>Bacteria</taxon>
        <taxon>Pseudomonadati</taxon>
        <taxon>Pseudomonadota</taxon>
        <taxon>Gammaproteobacteria</taxon>
        <taxon>Oceanospirillales</taxon>
        <taxon>Halomonadaceae</taxon>
        <taxon>Halomonas</taxon>
    </lineage>
</organism>
<feature type="chain" id="PRO_5018587080" description="DUF7282 domain-containing protein" evidence="1">
    <location>
        <begin position="21"/>
        <end position="135"/>
    </location>
</feature>
<evidence type="ECO:0000259" key="2">
    <source>
        <dbReference type="Pfam" id="PF23951"/>
    </source>
</evidence>
<name>A0A3S0J7C8_9GAMM</name>